<dbReference type="PROSITE" id="PS52016">
    <property type="entry name" value="TONB_DEPENDENT_REC_3"/>
    <property type="match status" value="1"/>
</dbReference>
<evidence type="ECO:0000256" key="5">
    <source>
        <dbReference type="ARBA" id="ARBA00022729"/>
    </source>
</evidence>
<evidence type="ECO:0000256" key="2">
    <source>
        <dbReference type="ARBA" id="ARBA00022448"/>
    </source>
</evidence>
<feature type="signal peptide" evidence="12">
    <location>
        <begin position="1"/>
        <end position="22"/>
    </location>
</feature>
<dbReference type="RefSeq" id="WP_100534380.1">
    <property type="nucleotide sequence ID" value="NZ_CBDBYO010000009.1"/>
</dbReference>
<keyword evidence="8 9" id="KW-0998">Cell outer membrane</keyword>
<evidence type="ECO:0000256" key="11">
    <source>
        <dbReference type="RuleBase" id="RU003357"/>
    </source>
</evidence>
<organism evidence="15 16">
    <name type="scientific">Acinetobacter pseudolwoffii</name>
    <dbReference type="NCBI Taxonomy" id="2053287"/>
    <lineage>
        <taxon>Bacteria</taxon>
        <taxon>Pseudomonadati</taxon>
        <taxon>Pseudomonadota</taxon>
        <taxon>Gammaproteobacteria</taxon>
        <taxon>Moraxellales</taxon>
        <taxon>Moraxellaceae</taxon>
        <taxon>Acinetobacter</taxon>
    </lineage>
</organism>
<sequence>MRFAYSSLSLAILAALSTSSFAEESSYQESVPNKATLKFNTIIVEAQQGNEVGKTVYSKEDLAKTPNSSKNITDFLKVNPNVQFSQSQLAAGSQGELKPSEISINGAQTFQNNFIVNGVSNNLLINPADGPSNYNTFSTGSQAMAVNTDLLCDLEVLDSNISAEYGQFTGGVVNAKTCAPQTEIGKIHGTVTYDYTESDWARFNAVSPLEEELFEEPTEAYQKEYTKQGLSANIYGKLSEQWGFNSYASKRKSIIPVMSGFDDPKKIDQERSNTNIGSTFFYNPSETVKAKFGFDYALLDSLNYAESRRNSASTLDTETTTMFSELEHHIGSVTLTHKLNFQSADNVRNSENNYGFIWHYAEGSKDWTDSKTVSEGTLFGQLEQNQTALNYDLKAAFDPFKIGTTQHKITAGTGYTHAEVDWKRASDVYMSNVSAVNMKNLANNTCLADDALCDATPTIQGWTGQYVAAGSLYKAGQFSAQQDRFNAFLEDNIQWNDQLSTRVGVRADYDSLSGNFNISPRSSVSYKPFANDKLQFLAGWNRYYGQQTLGTELNDGIGELMYKFSRENPQADWVTSATNSANATRRSDLDTPFSDETVLGINTQLHSWDLGLKWVNRKYQDEISRTHTDIPKDGFNFSYEYSNDGHGEADIYTLTLKNREALKFASTQHFIAFGFDYSDVFRSYTDYTDKFITADQDELVSYNGKIMHWSERPAQNFNQPWTARVNWDIAFDHAPVKLSNFFSYKDSYDDMITVTSKDDKVEYEGNLLDTYIASEIKPKFIWDMRTTYDWKLSKDLHAIFGLTINNVTNRTNTYTTKSTIASKPRVMTEIGRQFIADVTFKF</sequence>
<evidence type="ECO:0000256" key="6">
    <source>
        <dbReference type="ARBA" id="ARBA00023077"/>
    </source>
</evidence>
<dbReference type="SUPFAM" id="SSF56935">
    <property type="entry name" value="Porins"/>
    <property type="match status" value="1"/>
</dbReference>
<dbReference type="Gene3D" id="2.170.130.10">
    <property type="entry name" value="TonB-dependent receptor, plug domain"/>
    <property type="match status" value="1"/>
</dbReference>
<dbReference type="PROSITE" id="PS00430">
    <property type="entry name" value="TONB_DEPENDENT_REC_1"/>
    <property type="match status" value="1"/>
</dbReference>
<keyword evidence="7 9" id="KW-0472">Membrane</keyword>
<evidence type="ECO:0000256" key="7">
    <source>
        <dbReference type="ARBA" id="ARBA00023136"/>
    </source>
</evidence>
<dbReference type="InterPro" id="IPR036942">
    <property type="entry name" value="Beta-barrel_TonB_sf"/>
</dbReference>
<comment type="caution">
    <text evidence="15">The sequence shown here is derived from an EMBL/GenBank/DDBJ whole genome shotgun (WGS) entry which is preliminary data.</text>
</comment>
<accession>A0A2H9YTZ4</accession>
<dbReference type="Proteomes" id="UP000243446">
    <property type="component" value="Unassembled WGS sequence"/>
</dbReference>
<evidence type="ECO:0000256" key="9">
    <source>
        <dbReference type="PROSITE-ProRule" id="PRU01360"/>
    </source>
</evidence>
<dbReference type="InterPro" id="IPR010916">
    <property type="entry name" value="TonB_box_CS"/>
</dbReference>
<keyword evidence="3 9" id="KW-1134">Transmembrane beta strand</keyword>
<name>A0A2H9YTZ4_9GAMM</name>
<comment type="subcellular location">
    <subcellularLocation>
        <location evidence="1 9">Cell outer membrane</location>
        <topology evidence="1 9">Multi-pass membrane protein</topology>
    </subcellularLocation>
</comment>
<feature type="short sequence motif" description="TonB box" evidence="10">
    <location>
        <begin position="41"/>
        <end position="47"/>
    </location>
</feature>
<evidence type="ECO:0000256" key="1">
    <source>
        <dbReference type="ARBA" id="ARBA00004571"/>
    </source>
</evidence>
<dbReference type="Pfam" id="PF00593">
    <property type="entry name" value="TonB_dep_Rec_b-barrel"/>
    <property type="match status" value="1"/>
</dbReference>
<proteinExistence type="inferred from homology"/>
<evidence type="ECO:0000256" key="3">
    <source>
        <dbReference type="ARBA" id="ARBA00022452"/>
    </source>
</evidence>
<dbReference type="GeneID" id="97177766"/>
<dbReference type="InterPro" id="IPR012910">
    <property type="entry name" value="Plug_dom"/>
</dbReference>
<reference evidence="15 16" key="1">
    <citation type="submission" date="2017-11" db="EMBL/GenBank/DDBJ databases">
        <title>Revising the taxonomy of the Acinetobacter lwoffii group: the description of Acinetobacter pseudolwoffii sp. nov. and emended description of Acinetobacter lwoffii.</title>
        <authorList>
            <person name="Nemec A."/>
            <person name="Radolfova-Krizova L."/>
        </authorList>
    </citation>
    <scope>NUCLEOTIDE SEQUENCE [LARGE SCALE GENOMIC DNA]</scope>
    <source>
        <strain evidence="15 16">ANC 5044</strain>
    </source>
</reference>
<dbReference type="EMBL" id="PHRG01000001">
    <property type="protein sequence ID" value="PJO76149.1"/>
    <property type="molecule type" value="Genomic_DNA"/>
</dbReference>
<keyword evidence="2 9" id="KW-0813">Transport</keyword>
<dbReference type="InterPro" id="IPR000531">
    <property type="entry name" value="Beta-barrel_TonB"/>
</dbReference>
<dbReference type="Pfam" id="PF07715">
    <property type="entry name" value="Plug"/>
    <property type="match status" value="1"/>
</dbReference>
<evidence type="ECO:0000256" key="12">
    <source>
        <dbReference type="SAM" id="SignalP"/>
    </source>
</evidence>
<feature type="chain" id="PRO_5014170715" description="TonB-dependent receptor plug domain-containing protein" evidence="12">
    <location>
        <begin position="23"/>
        <end position="842"/>
    </location>
</feature>
<comment type="similarity">
    <text evidence="9 11">Belongs to the TonB-dependent receptor family.</text>
</comment>
<keyword evidence="4 9" id="KW-0812">Transmembrane</keyword>
<evidence type="ECO:0000313" key="15">
    <source>
        <dbReference type="EMBL" id="PJO76149.1"/>
    </source>
</evidence>
<protein>
    <recommendedName>
        <fullName evidence="17">TonB-dependent receptor plug domain-containing protein</fullName>
    </recommendedName>
</protein>
<keyword evidence="6 10" id="KW-0798">TonB box</keyword>
<evidence type="ECO:0000259" key="13">
    <source>
        <dbReference type="Pfam" id="PF00593"/>
    </source>
</evidence>
<evidence type="ECO:0000256" key="4">
    <source>
        <dbReference type="ARBA" id="ARBA00022692"/>
    </source>
</evidence>
<keyword evidence="5 12" id="KW-0732">Signal</keyword>
<evidence type="ECO:0000313" key="16">
    <source>
        <dbReference type="Proteomes" id="UP000243446"/>
    </source>
</evidence>
<dbReference type="AlphaFoldDB" id="A0A2H9YTZ4"/>
<evidence type="ECO:0008006" key="17">
    <source>
        <dbReference type="Google" id="ProtNLM"/>
    </source>
</evidence>
<feature type="domain" description="TonB-dependent receptor plug" evidence="14">
    <location>
        <begin position="54"/>
        <end position="171"/>
    </location>
</feature>
<dbReference type="GO" id="GO:0009279">
    <property type="term" value="C:cell outer membrane"/>
    <property type="evidence" value="ECO:0007669"/>
    <property type="project" value="UniProtKB-SubCell"/>
</dbReference>
<dbReference type="InterPro" id="IPR039426">
    <property type="entry name" value="TonB-dep_rcpt-like"/>
</dbReference>
<evidence type="ECO:0000256" key="8">
    <source>
        <dbReference type="ARBA" id="ARBA00023237"/>
    </source>
</evidence>
<dbReference type="InterPro" id="IPR037066">
    <property type="entry name" value="Plug_dom_sf"/>
</dbReference>
<dbReference type="Gene3D" id="2.40.170.20">
    <property type="entry name" value="TonB-dependent receptor, beta-barrel domain"/>
    <property type="match status" value="1"/>
</dbReference>
<feature type="domain" description="TonB-dependent receptor-like beta-barrel" evidence="13">
    <location>
        <begin position="274"/>
        <end position="807"/>
    </location>
</feature>
<gene>
    <name evidence="15" type="ORF">CWI32_00365</name>
</gene>
<evidence type="ECO:0000256" key="10">
    <source>
        <dbReference type="PROSITE-ProRule" id="PRU10143"/>
    </source>
</evidence>
<evidence type="ECO:0000259" key="14">
    <source>
        <dbReference type="Pfam" id="PF07715"/>
    </source>
</evidence>